<name>A0A4Y7SQT8_COPMI</name>
<organism evidence="1 2">
    <name type="scientific">Coprinellus micaceus</name>
    <name type="common">Glistening ink-cap mushroom</name>
    <name type="synonym">Coprinus micaceus</name>
    <dbReference type="NCBI Taxonomy" id="71717"/>
    <lineage>
        <taxon>Eukaryota</taxon>
        <taxon>Fungi</taxon>
        <taxon>Dikarya</taxon>
        <taxon>Basidiomycota</taxon>
        <taxon>Agaricomycotina</taxon>
        <taxon>Agaricomycetes</taxon>
        <taxon>Agaricomycetidae</taxon>
        <taxon>Agaricales</taxon>
        <taxon>Agaricineae</taxon>
        <taxon>Psathyrellaceae</taxon>
        <taxon>Coprinellus</taxon>
    </lineage>
</organism>
<dbReference type="EMBL" id="QPFP01000069">
    <property type="protein sequence ID" value="TEB24233.1"/>
    <property type="molecule type" value="Genomic_DNA"/>
</dbReference>
<accession>A0A4Y7SQT8</accession>
<proteinExistence type="predicted"/>
<protein>
    <submittedName>
        <fullName evidence="1">Uncharacterized protein</fullName>
    </submittedName>
</protein>
<keyword evidence="2" id="KW-1185">Reference proteome</keyword>
<evidence type="ECO:0000313" key="1">
    <source>
        <dbReference type="EMBL" id="TEB24233.1"/>
    </source>
</evidence>
<sequence length="154" mass="17352">MKHSCVFADLFSIPHPSDEPTVEGCPIVELQDTQRTLNMSSLPSMVILNDQRAPSLSGDICHVAHRQEVRNSASQRPGTDRPEFPFDDIYDTGVKKCAEIVKLRCGVRPILPVAYLLLVSGELMHFWEIFRLWPVTCYLRVSSAGRGCSRPKRI</sequence>
<dbReference type="AlphaFoldDB" id="A0A4Y7SQT8"/>
<evidence type="ECO:0000313" key="2">
    <source>
        <dbReference type="Proteomes" id="UP000298030"/>
    </source>
</evidence>
<comment type="caution">
    <text evidence="1">The sequence shown here is derived from an EMBL/GenBank/DDBJ whole genome shotgun (WGS) entry which is preliminary data.</text>
</comment>
<dbReference type="Proteomes" id="UP000298030">
    <property type="component" value="Unassembled WGS sequence"/>
</dbReference>
<reference evidence="1 2" key="1">
    <citation type="journal article" date="2019" name="Nat. Ecol. Evol.">
        <title>Megaphylogeny resolves global patterns of mushroom evolution.</title>
        <authorList>
            <person name="Varga T."/>
            <person name="Krizsan K."/>
            <person name="Foldi C."/>
            <person name="Dima B."/>
            <person name="Sanchez-Garcia M."/>
            <person name="Sanchez-Ramirez S."/>
            <person name="Szollosi G.J."/>
            <person name="Szarkandi J.G."/>
            <person name="Papp V."/>
            <person name="Albert L."/>
            <person name="Andreopoulos W."/>
            <person name="Angelini C."/>
            <person name="Antonin V."/>
            <person name="Barry K.W."/>
            <person name="Bougher N.L."/>
            <person name="Buchanan P."/>
            <person name="Buyck B."/>
            <person name="Bense V."/>
            <person name="Catcheside P."/>
            <person name="Chovatia M."/>
            <person name="Cooper J."/>
            <person name="Damon W."/>
            <person name="Desjardin D."/>
            <person name="Finy P."/>
            <person name="Geml J."/>
            <person name="Haridas S."/>
            <person name="Hughes K."/>
            <person name="Justo A."/>
            <person name="Karasinski D."/>
            <person name="Kautmanova I."/>
            <person name="Kiss B."/>
            <person name="Kocsube S."/>
            <person name="Kotiranta H."/>
            <person name="LaButti K.M."/>
            <person name="Lechner B.E."/>
            <person name="Liimatainen K."/>
            <person name="Lipzen A."/>
            <person name="Lukacs Z."/>
            <person name="Mihaltcheva S."/>
            <person name="Morgado L.N."/>
            <person name="Niskanen T."/>
            <person name="Noordeloos M.E."/>
            <person name="Ohm R.A."/>
            <person name="Ortiz-Santana B."/>
            <person name="Ovrebo C."/>
            <person name="Racz N."/>
            <person name="Riley R."/>
            <person name="Savchenko A."/>
            <person name="Shiryaev A."/>
            <person name="Soop K."/>
            <person name="Spirin V."/>
            <person name="Szebenyi C."/>
            <person name="Tomsovsky M."/>
            <person name="Tulloss R.E."/>
            <person name="Uehling J."/>
            <person name="Grigoriev I.V."/>
            <person name="Vagvolgyi C."/>
            <person name="Papp T."/>
            <person name="Martin F.M."/>
            <person name="Miettinen O."/>
            <person name="Hibbett D.S."/>
            <person name="Nagy L.G."/>
        </authorList>
    </citation>
    <scope>NUCLEOTIDE SEQUENCE [LARGE SCALE GENOMIC DNA]</scope>
    <source>
        <strain evidence="1 2">FP101781</strain>
    </source>
</reference>
<gene>
    <name evidence="1" type="ORF">FA13DRAFT_1330503</name>
</gene>